<keyword evidence="7 8" id="KW-0998">Cell outer membrane</keyword>
<keyword evidence="4 8" id="KW-0812">Transmembrane</keyword>
<name>E6X991_CELAD</name>
<dbReference type="GO" id="GO:0009279">
    <property type="term" value="C:cell outer membrane"/>
    <property type="evidence" value="ECO:0007669"/>
    <property type="project" value="UniProtKB-SubCell"/>
</dbReference>
<evidence type="ECO:0000256" key="2">
    <source>
        <dbReference type="ARBA" id="ARBA00022448"/>
    </source>
</evidence>
<dbReference type="InterPro" id="IPR039426">
    <property type="entry name" value="TonB-dep_rcpt-like"/>
</dbReference>
<sequence>MHTKRLKIILLLSFCWTVAVFSQKNEGKLSLEISKLSLEEIIIEIEKTTDYKFYYVKDWLAVEKYSYSFQSKNITTILNSVLEGTNLNFFLFEGNKIILSQNNLIYSTLPNNFFEALENNSEEKQITFQNLRNNAKNIGKKEIETIKIGKQNYSSRNKIFTISGVILNSTTLEPIPNLTITEDKSSVIVITDIDGFYNLKLPIGEHILEFRSMGVQNIKKRILVYNDGTLNLSLNEGFEQLNEVVVEANAHVNIEETISGTVGIDIEDSKNIPIILGERDVLKVATTIPGISTTGEGSTGFNVRGGKTDQNLILFDDAVIYNPQHFFGIFSALNPFAIGSIKIYKGNIPSEFGGRLSSVFDIKTKNGNSNKFSGEGSIGPVTSNVLLEIPVLKEKSSLLIGGRGAYSNWILKSLDDISLKNSSASFYDFVASYNHKINDNNNIKVTGYTSKDDYSITTDSIYTYKNRLGSLKWDHKFSKKSSGKLIINTSNYTFNIGFEGDANNDFILNYDLNETEVKLKANYLFKPKFKLDFGISSKLYRINPGSIKPINNSNIELLEIAQDKGVESSLFISRNFDLSDDLSIDAGLRYSMFASLGKSIQREYENNQPRNEETVVKEINYGNNEVIKTYGFPEFRISSRYKFSEEMSLKAGYSSSVQYIHRLSNNTTVSPVDTWKLSDLNIKPQTGQQLSLGLFKNFNSNNYEASIEGFYKKSKNILDFKTGAQLLMNENIETEVLQGDGKSYGVEILISKNIGRLNGWLGYTYSRSFNRLDSSFEEEKINNGDFFPSNFDKPHDISFVANYKFTKRFSFSSNFVYQTGRPITIPVGNFVYDDNEYVVFSDRNSYRIPDFIRLDIGLNIEGNHRIKKFAHSFWTISVYNVLGRSNPFSVYFTNQDDKIKAVQTSIFSIPVPSITYNFKF</sequence>
<dbReference type="InterPro" id="IPR037066">
    <property type="entry name" value="Plug_dom_sf"/>
</dbReference>
<comment type="subcellular location">
    <subcellularLocation>
        <location evidence="1 8">Cell outer membrane</location>
        <topology evidence="1 8">Multi-pass membrane protein</topology>
    </subcellularLocation>
</comment>
<dbReference type="PANTHER" id="PTHR30069">
    <property type="entry name" value="TONB-DEPENDENT OUTER MEMBRANE RECEPTOR"/>
    <property type="match status" value="1"/>
</dbReference>
<evidence type="ECO:0000256" key="6">
    <source>
        <dbReference type="ARBA" id="ARBA00023136"/>
    </source>
</evidence>
<evidence type="ECO:0000256" key="1">
    <source>
        <dbReference type="ARBA" id="ARBA00004571"/>
    </source>
</evidence>
<evidence type="ECO:0000259" key="9">
    <source>
        <dbReference type="Pfam" id="PF07715"/>
    </source>
</evidence>
<dbReference type="PROSITE" id="PS52016">
    <property type="entry name" value="TONB_DEPENDENT_REC_3"/>
    <property type="match status" value="1"/>
</dbReference>
<evidence type="ECO:0000256" key="7">
    <source>
        <dbReference type="ARBA" id="ARBA00023237"/>
    </source>
</evidence>
<keyword evidence="5" id="KW-0732">Signal</keyword>
<protein>
    <submittedName>
        <fullName evidence="10">TonB-dependent receptor plug</fullName>
    </submittedName>
</protein>
<feature type="domain" description="TonB-dependent receptor plug" evidence="9">
    <location>
        <begin position="279"/>
        <end position="354"/>
    </location>
</feature>
<keyword evidence="6 8" id="KW-0472">Membrane</keyword>
<dbReference type="Proteomes" id="UP000008634">
    <property type="component" value="Chromosome"/>
</dbReference>
<evidence type="ECO:0000256" key="3">
    <source>
        <dbReference type="ARBA" id="ARBA00022452"/>
    </source>
</evidence>
<keyword evidence="3 8" id="KW-1134">Transmembrane beta strand</keyword>
<dbReference type="Gene3D" id="2.60.40.1120">
    <property type="entry name" value="Carboxypeptidase-like, regulatory domain"/>
    <property type="match status" value="1"/>
</dbReference>
<dbReference type="SUPFAM" id="SSF56935">
    <property type="entry name" value="Porins"/>
    <property type="match status" value="1"/>
</dbReference>
<keyword evidence="10" id="KW-0675">Receptor</keyword>
<evidence type="ECO:0000313" key="11">
    <source>
        <dbReference type="Proteomes" id="UP000008634"/>
    </source>
</evidence>
<dbReference type="Gene3D" id="2.170.130.10">
    <property type="entry name" value="TonB-dependent receptor, plug domain"/>
    <property type="match status" value="1"/>
</dbReference>
<evidence type="ECO:0000256" key="8">
    <source>
        <dbReference type="PROSITE-ProRule" id="PRU01360"/>
    </source>
</evidence>
<dbReference type="GO" id="GO:0015344">
    <property type="term" value="F:siderophore uptake transmembrane transporter activity"/>
    <property type="evidence" value="ECO:0007669"/>
    <property type="project" value="TreeGrafter"/>
</dbReference>
<dbReference type="HOGENOM" id="CLU_016599_0_0_10"/>
<dbReference type="OrthoDB" id="9803050at2"/>
<dbReference type="InterPro" id="IPR008969">
    <property type="entry name" value="CarboxyPept-like_regulatory"/>
</dbReference>
<dbReference type="EMBL" id="CP002453">
    <property type="protein sequence ID" value="ADV50901.1"/>
    <property type="molecule type" value="Genomic_DNA"/>
</dbReference>
<dbReference type="GO" id="GO:0044718">
    <property type="term" value="P:siderophore transmembrane transport"/>
    <property type="evidence" value="ECO:0007669"/>
    <property type="project" value="TreeGrafter"/>
</dbReference>
<organism evidence="10 11">
    <name type="scientific">Cellulophaga algicola (strain DSM 14237 / IC166 / ACAM 630)</name>
    <dbReference type="NCBI Taxonomy" id="688270"/>
    <lineage>
        <taxon>Bacteria</taxon>
        <taxon>Pseudomonadati</taxon>
        <taxon>Bacteroidota</taxon>
        <taxon>Flavobacteriia</taxon>
        <taxon>Flavobacteriales</taxon>
        <taxon>Flavobacteriaceae</taxon>
        <taxon>Cellulophaga</taxon>
    </lineage>
</organism>
<gene>
    <name evidence="10" type="ordered locus">Celal_3646</name>
</gene>
<keyword evidence="2 8" id="KW-0813">Transport</keyword>
<dbReference type="InterPro" id="IPR012910">
    <property type="entry name" value="Plug_dom"/>
</dbReference>
<evidence type="ECO:0000256" key="5">
    <source>
        <dbReference type="ARBA" id="ARBA00022729"/>
    </source>
</evidence>
<dbReference type="PANTHER" id="PTHR30069:SF29">
    <property type="entry name" value="HEMOGLOBIN AND HEMOGLOBIN-HAPTOGLOBIN-BINDING PROTEIN 1-RELATED"/>
    <property type="match status" value="1"/>
</dbReference>
<dbReference type="Gene3D" id="2.40.170.20">
    <property type="entry name" value="TonB-dependent receptor, beta-barrel domain"/>
    <property type="match status" value="1"/>
</dbReference>
<dbReference type="STRING" id="688270.Celal_3646"/>
<proteinExistence type="inferred from homology"/>
<dbReference type="RefSeq" id="WP_013552352.1">
    <property type="nucleotide sequence ID" value="NC_014934.1"/>
</dbReference>
<dbReference type="Pfam" id="PF07715">
    <property type="entry name" value="Plug"/>
    <property type="match status" value="1"/>
</dbReference>
<comment type="similarity">
    <text evidence="8">Belongs to the TonB-dependent receptor family.</text>
</comment>
<dbReference type="InterPro" id="IPR036942">
    <property type="entry name" value="Beta-barrel_TonB_sf"/>
</dbReference>
<dbReference type="eggNOG" id="COG4771">
    <property type="taxonomic scope" value="Bacteria"/>
</dbReference>
<accession>E6X991</accession>
<keyword evidence="11" id="KW-1185">Reference proteome</keyword>
<dbReference type="AlphaFoldDB" id="E6X991"/>
<dbReference type="SUPFAM" id="SSF49464">
    <property type="entry name" value="Carboxypeptidase regulatory domain-like"/>
    <property type="match status" value="1"/>
</dbReference>
<evidence type="ECO:0000313" key="10">
    <source>
        <dbReference type="EMBL" id="ADV50901.1"/>
    </source>
</evidence>
<dbReference type="Pfam" id="PF13715">
    <property type="entry name" value="CarbopepD_reg_2"/>
    <property type="match status" value="1"/>
</dbReference>
<reference evidence="10 11" key="1">
    <citation type="journal article" date="2010" name="Stand. Genomic Sci.">
        <title>Complete genome sequence of Cellulophaga algicola type strain (IC166).</title>
        <authorList>
            <person name="Abt B."/>
            <person name="Lu M."/>
            <person name="Misra M."/>
            <person name="Han C."/>
            <person name="Nolan M."/>
            <person name="Lucas S."/>
            <person name="Hammon N."/>
            <person name="Deshpande S."/>
            <person name="Cheng J.F."/>
            <person name="Tapia R."/>
            <person name="Goodwin L."/>
            <person name="Pitluck S."/>
            <person name="Liolios K."/>
            <person name="Pagani I."/>
            <person name="Ivanova N."/>
            <person name="Mavromatis K."/>
            <person name="Ovchinikova G."/>
            <person name="Pati A."/>
            <person name="Chen A."/>
            <person name="Palaniappan K."/>
            <person name="Land M."/>
            <person name="Hauser L."/>
            <person name="Chang Y.J."/>
            <person name="Jeffries C.D."/>
            <person name="Detter J.C."/>
            <person name="Brambilla E."/>
            <person name="Rohde M."/>
            <person name="Tindall B.J."/>
            <person name="Goker M."/>
            <person name="Woyke T."/>
            <person name="Bristow J."/>
            <person name="Eisen J.A."/>
            <person name="Markowitz V."/>
            <person name="Hugenholtz P."/>
            <person name="Kyrpides N.C."/>
            <person name="Klenk H.P."/>
            <person name="Lapidus A."/>
        </authorList>
    </citation>
    <scope>NUCLEOTIDE SEQUENCE [LARGE SCALE GENOMIC DNA]</scope>
    <source>
        <strain evidence="11">DSM 14237 / IC166 / ACAM 630</strain>
    </source>
</reference>
<dbReference type="KEGG" id="cao:Celal_3646"/>
<evidence type="ECO:0000256" key="4">
    <source>
        <dbReference type="ARBA" id="ARBA00022692"/>
    </source>
</evidence>